<dbReference type="InterPro" id="IPR036692">
    <property type="entry name" value="Shew3726-like_sf"/>
</dbReference>
<proteinExistence type="predicted"/>
<name>A0A9X0UIP3_VIBME</name>
<dbReference type="Proteomes" id="UP000615796">
    <property type="component" value="Unassembled WGS sequence"/>
</dbReference>
<dbReference type="RefSeq" id="WP_187026925.1">
    <property type="nucleotide sequence ID" value="NZ_JACRUP010000015.1"/>
</dbReference>
<evidence type="ECO:0000313" key="2">
    <source>
        <dbReference type="Proteomes" id="UP000615796"/>
    </source>
</evidence>
<evidence type="ECO:0000313" key="1">
    <source>
        <dbReference type="EMBL" id="MBC5852602.1"/>
    </source>
</evidence>
<dbReference type="Gene3D" id="3.30.160.140">
    <property type="entry name" value="Shew3726-like"/>
    <property type="match status" value="1"/>
</dbReference>
<organism evidence="1 2">
    <name type="scientific">Vibrio metschnikovii</name>
    <dbReference type="NCBI Taxonomy" id="28172"/>
    <lineage>
        <taxon>Bacteria</taxon>
        <taxon>Pseudomonadati</taxon>
        <taxon>Pseudomonadota</taxon>
        <taxon>Gammaproteobacteria</taxon>
        <taxon>Vibrionales</taxon>
        <taxon>Vibrionaceae</taxon>
        <taxon>Vibrio</taxon>
    </lineage>
</organism>
<dbReference type="SUPFAM" id="SSF160272">
    <property type="entry name" value="Shew3726-like"/>
    <property type="match status" value="1"/>
</dbReference>
<keyword evidence="2" id="KW-1185">Reference proteome</keyword>
<dbReference type="AlphaFoldDB" id="A0A9X0UIP3"/>
<dbReference type="EMBL" id="JACRUP010000015">
    <property type="protein sequence ID" value="MBC5852602.1"/>
    <property type="molecule type" value="Genomic_DNA"/>
</dbReference>
<gene>
    <name evidence="1" type="ORF">H8Q88_16995</name>
</gene>
<reference evidence="1" key="1">
    <citation type="submission" date="2020-08" db="EMBL/GenBank/DDBJ databases">
        <title>Genome Sequencing and Pan-Genome Analysis of Migratory bird Vibrio Strains, Inner Mongolia.</title>
        <authorList>
            <person name="Zheng L."/>
        </authorList>
    </citation>
    <scope>NUCLEOTIDE SEQUENCE</scope>
    <source>
        <strain evidence="1">M13F</strain>
    </source>
</reference>
<dbReference type="InterPro" id="IPR009962">
    <property type="entry name" value="DUF1488"/>
</dbReference>
<comment type="caution">
    <text evidence="1">The sequence shown here is derived from an EMBL/GenBank/DDBJ whole genome shotgun (WGS) entry which is preliminary data.</text>
</comment>
<protein>
    <submittedName>
        <fullName evidence="1">DUF1488 domain-containing protein</fullName>
    </submittedName>
</protein>
<dbReference type="Pfam" id="PF07369">
    <property type="entry name" value="DUF1488"/>
    <property type="match status" value="1"/>
</dbReference>
<sequence length="89" mass="10119">MNQAILFTDDQQWNEQQQAVEFSAQQSGALIRCFICLSELQSWSGGAITTPQQALTAFSEWRFDIEERAEQLIEEECFTSAGMIEVLKP</sequence>
<accession>A0A9X0UIP3</accession>